<gene>
    <name evidence="7" type="ORF">CMV30_00980</name>
</gene>
<dbReference type="InterPro" id="IPR000914">
    <property type="entry name" value="SBP_5_dom"/>
</dbReference>
<dbReference type="OrthoDB" id="137511at2"/>
<dbReference type="FunFam" id="3.10.105.10:FF:000001">
    <property type="entry name" value="Oligopeptide ABC transporter, oligopeptide-binding protein"/>
    <property type="match status" value="1"/>
</dbReference>
<dbReference type="GO" id="GO:0015833">
    <property type="term" value="P:peptide transport"/>
    <property type="evidence" value="ECO:0007669"/>
    <property type="project" value="TreeGrafter"/>
</dbReference>
<dbReference type="PANTHER" id="PTHR30290:SF10">
    <property type="entry name" value="PERIPLASMIC OLIGOPEPTIDE-BINDING PROTEIN-RELATED"/>
    <property type="match status" value="1"/>
</dbReference>
<dbReference type="Proteomes" id="UP000217265">
    <property type="component" value="Chromosome"/>
</dbReference>
<accession>A0A290QB69</accession>
<sequence>MLLALGLSACGKRETPVERGNRDQILHRGTGPEIGELDPHLSSDLTGYNILTALLEGLVSEDPVNLSPVPGVAETWDISADGLTYTFRLRADAKWSNGDQVTASDFVASYRRILTPTLGAQGAPLLYIIQNAESFHKGAITDFAKVGVTALDPRTLRITLEHPAAHFLSMLNHTAFLPVHIASIEKTGSAYERGNPWARPGTFIGNGPFTLTEWKAAQRIVVQKSPTYWDAAKVRLNAIHFHATESRDAEERAFRAGQLHLTESLTPSKIDAYRRDNPSVLRLDPYLGTEFYRLNVTRPFLNDRRIRRALALALDRKIIVEKVLRGGQSPAQAFTHPGIAGYASAAFIPTDPEAARALLAEAGYPGGKGAPAIELLYNTSESHRAVAETVQELWKRELGLEVRLVNQEWKTLQSTRRAGDFQILRSVWNPDYLDPLSFLNIWTSSSTDNYTGWSSADYDQLLFRAARTSDNAARDKLLQQAEALLLDAAPFVPLYHYTHVFLIHPSVKGWHPTLLDHHPYKHVHLEN</sequence>
<dbReference type="Pfam" id="PF00496">
    <property type="entry name" value="SBP_bac_5"/>
    <property type="match status" value="1"/>
</dbReference>
<dbReference type="GO" id="GO:0043190">
    <property type="term" value="C:ATP-binding cassette (ABC) transporter complex"/>
    <property type="evidence" value="ECO:0007669"/>
    <property type="project" value="InterPro"/>
</dbReference>
<dbReference type="KEGG" id="vbh:CMV30_00980"/>
<evidence type="ECO:0000259" key="6">
    <source>
        <dbReference type="Pfam" id="PF00496"/>
    </source>
</evidence>
<comment type="subcellular location">
    <subcellularLocation>
        <location evidence="1">Cell envelope</location>
    </subcellularLocation>
</comment>
<proteinExistence type="inferred from homology"/>
<dbReference type="SUPFAM" id="SSF53850">
    <property type="entry name" value="Periplasmic binding protein-like II"/>
    <property type="match status" value="1"/>
</dbReference>
<protein>
    <submittedName>
        <fullName evidence="7">ABC transporter substrate-binding protein</fullName>
    </submittedName>
</protein>
<feature type="domain" description="Solute-binding protein family 5" evidence="6">
    <location>
        <begin position="68"/>
        <end position="448"/>
    </location>
</feature>
<dbReference type="CDD" id="cd08504">
    <property type="entry name" value="PBP2_OppA"/>
    <property type="match status" value="1"/>
</dbReference>
<reference evidence="7 8" key="1">
    <citation type="submission" date="2017-09" db="EMBL/GenBank/DDBJ databases">
        <title>Complete genome sequence of Verrucomicrobial strain HZ-65, isolated from freshwater.</title>
        <authorList>
            <person name="Choi A."/>
        </authorList>
    </citation>
    <scope>NUCLEOTIDE SEQUENCE [LARGE SCALE GENOMIC DNA]</scope>
    <source>
        <strain evidence="7 8">HZ-65</strain>
    </source>
</reference>
<comment type="similarity">
    <text evidence="2">Belongs to the bacterial solute-binding protein 5 family.</text>
</comment>
<dbReference type="GO" id="GO:1904680">
    <property type="term" value="F:peptide transmembrane transporter activity"/>
    <property type="evidence" value="ECO:0007669"/>
    <property type="project" value="TreeGrafter"/>
</dbReference>
<dbReference type="FunFam" id="3.90.76.10:FF:000001">
    <property type="entry name" value="Oligopeptide ABC transporter substrate-binding protein"/>
    <property type="match status" value="1"/>
</dbReference>
<name>A0A290QB69_9BACT</name>
<evidence type="ECO:0000256" key="1">
    <source>
        <dbReference type="ARBA" id="ARBA00004196"/>
    </source>
</evidence>
<evidence type="ECO:0000256" key="4">
    <source>
        <dbReference type="ARBA" id="ARBA00022729"/>
    </source>
</evidence>
<evidence type="ECO:0000256" key="3">
    <source>
        <dbReference type="ARBA" id="ARBA00022448"/>
    </source>
</evidence>
<keyword evidence="8" id="KW-1185">Reference proteome</keyword>
<keyword evidence="3" id="KW-0813">Transport</keyword>
<evidence type="ECO:0000256" key="5">
    <source>
        <dbReference type="SAM" id="MobiDB-lite"/>
    </source>
</evidence>
<dbReference type="InterPro" id="IPR039424">
    <property type="entry name" value="SBP_5"/>
</dbReference>
<feature type="region of interest" description="Disordered" evidence="5">
    <location>
        <begin position="15"/>
        <end position="38"/>
    </location>
</feature>
<evidence type="ECO:0000313" key="7">
    <source>
        <dbReference type="EMBL" id="ATC65919.1"/>
    </source>
</evidence>
<evidence type="ECO:0000313" key="8">
    <source>
        <dbReference type="Proteomes" id="UP000217265"/>
    </source>
</evidence>
<dbReference type="Gene3D" id="3.90.76.10">
    <property type="entry name" value="Dipeptide-binding Protein, Domain 1"/>
    <property type="match status" value="1"/>
</dbReference>
<dbReference type="PIRSF" id="PIRSF002741">
    <property type="entry name" value="MppA"/>
    <property type="match status" value="1"/>
</dbReference>
<dbReference type="PANTHER" id="PTHR30290">
    <property type="entry name" value="PERIPLASMIC BINDING COMPONENT OF ABC TRANSPORTER"/>
    <property type="match status" value="1"/>
</dbReference>
<dbReference type="Gene3D" id="3.10.105.10">
    <property type="entry name" value="Dipeptide-binding Protein, Domain 3"/>
    <property type="match status" value="1"/>
</dbReference>
<dbReference type="EMBL" id="CP023344">
    <property type="protein sequence ID" value="ATC65919.1"/>
    <property type="molecule type" value="Genomic_DNA"/>
</dbReference>
<dbReference type="InterPro" id="IPR030678">
    <property type="entry name" value="Peptide/Ni-bd"/>
</dbReference>
<organism evidence="7 8">
    <name type="scientific">Nibricoccus aquaticus</name>
    <dbReference type="NCBI Taxonomy" id="2576891"/>
    <lineage>
        <taxon>Bacteria</taxon>
        <taxon>Pseudomonadati</taxon>
        <taxon>Verrucomicrobiota</taxon>
        <taxon>Opitutia</taxon>
        <taxon>Opitutales</taxon>
        <taxon>Opitutaceae</taxon>
        <taxon>Nibricoccus</taxon>
    </lineage>
</organism>
<evidence type="ECO:0000256" key="2">
    <source>
        <dbReference type="ARBA" id="ARBA00005695"/>
    </source>
</evidence>
<feature type="compositionally biased region" description="Basic and acidic residues" evidence="5">
    <location>
        <begin position="15"/>
        <end position="26"/>
    </location>
</feature>
<dbReference type="AlphaFoldDB" id="A0A290QB69"/>
<dbReference type="GO" id="GO:0030288">
    <property type="term" value="C:outer membrane-bounded periplasmic space"/>
    <property type="evidence" value="ECO:0007669"/>
    <property type="project" value="UniProtKB-ARBA"/>
</dbReference>
<keyword evidence="4" id="KW-0732">Signal</keyword>
<dbReference type="Gene3D" id="3.40.190.10">
    <property type="entry name" value="Periplasmic binding protein-like II"/>
    <property type="match status" value="1"/>
</dbReference>